<feature type="transmembrane region" description="Helical" evidence="1">
    <location>
        <begin position="198"/>
        <end position="218"/>
    </location>
</feature>
<keyword evidence="1" id="KW-0472">Membrane</keyword>
<name>A0ABV0EZR7_9ENTE</name>
<keyword evidence="3" id="KW-1185">Reference proteome</keyword>
<feature type="transmembrane region" description="Helical" evidence="1">
    <location>
        <begin position="383"/>
        <end position="399"/>
    </location>
</feature>
<organism evidence="2 3">
    <name type="scientific">Enterococcus diestrammenae</name>
    <dbReference type="NCBI Taxonomy" id="1155073"/>
    <lineage>
        <taxon>Bacteria</taxon>
        <taxon>Bacillati</taxon>
        <taxon>Bacillota</taxon>
        <taxon>Bacilli</taxon>
        <taxon>Lactobacillales</taxon>
        <taxon>Enterococcaceae</taxon>
        <taxon>Enterococcus</taxon>
    </lineage>
</organism>
<dbReference type="Proteomes" id="UP001429357">
    <property type="component" value="Unassembled WGS sequence"/>
</dbReference>
<feature type="transmembrane region" description="Helical" evidence="1">
    <location>
        <begin position="430"/>
        <end position="447"/>
    </location>
</feature>
<evidence type="ECO:0000313" key="3">
    <source>
        <dbReference type="Proteomes" id="UP001429357"/>
    </source>
</evidence>
<dbReference type="RefSeq" id="WP_161869326.1">
    <property type="nucleotide sequence ID" value="NZ_MAEI02000001.1"/>
</dbReference>
<comment type="caution">
    <text evidence="2">The sequence shown here is derived from an EMBL/GenBank/DDBJ whole genome shotgun (WGS) entry which is preliminary data.</text>
</comment>
<reference evidence="2" key="2">
    <citation type="submission" date="2024-02" db="EMBL/GenBank/DDBJ databases">
        <title>The Genome Sequence of Enterococcus diestrammenae JM9A.</title>
        <authorList>
            <person name="Earl A."/>
            <person name="Manson A."/>
            <person name="Gilmore M."/>
            <person name="Sanders J."/>
            <person name="Shea T."/>
            <person name="Howe W."/>
            <person name="Livny J."/>
            <person name="Cuomo C."/>
            <person name="Neafsey D."/>
            <person name="Birren B."/>
        </authorList>
    </citation>
    <scope>NUCLEOTIDE SEQUENCE</scope>
    <source>
        <strain evidence="2">JM9A</strain>
    </source>
</reference>
<feature type="transmembrane region" description="Helical" evidence="1">
    <location>
        <begin position="254"/>
        <end position="277"/>
    </location>
</feature>
<feature type="transmembrane region" description="Helical" evidence="1">
    <location>
        <begin position="95"/>
        <end position="112"/>
    </location>
</feature>
<feature type="transmembrane region" description="Helical" evidence="1">
    <location>
        <begin position="133"/>
        <end position="155"/>
    </location>
</feature>
<feature type="transmembrane region" description="Helical" evidence="1">
    <location>
        <begin position="43"/>
        <end position="63"/>
    </location>
</feature>
<protein>
    <submittedName>
        <fullName evidence="2">Uncharacterized protein</fullName>
    </submittedName>
</protein>
<keyword evidence="1" id="KW-1133">Transmembrane helix</keyword>
<feature type="transmembrane region" description="Helical" evidence="1">
    <location>
        <begin position="319"/>
        <end position="347"/>
    </location>
</feature>
<evidence type="ECO:0000313" key="2">
    <source>
        <dbReference type="EMBL" id="MEO1781308.1"/>
    </source>
</evidence>
<proteinExistence type="predicted"/>
<gene>
    <name evidence="2" type="ORF">BAU18_000887</name>
</gene>
<feature type="transmembrane region" description="Helical" evidence="1">
    <location>
        <begin position="70"/>
        <end position="89"/>
    </location>
</feature>
<feature type="transmembrane region" description="Helical" evidence="1">
    <location>
        <begin position="224"/>
        <end position="242"/>
    </location>
</feature>
<accession>A0ABV0EZR7</accession>
<feature type="transmembrane region" description="Helical" evidence="1">
    <location>
        <begin position="12"/>
        <end position="31"/>
    </location>
</feature>
<sequence>MSKIKDFLRFFSRSTPFLLGNTLSFLPYLLFLNYSDGLTWRSLVPFVLFYTFRMTGIFLLRAMPTGVNSYTLLMIAILLGCGGSLVGTLGFMFPSFYKVAALALGLSAAWFLPAKLTVDQEEAATGYQTLKPAYMVGGILLASVLFLTLSVGSVAGRTFSFAAYTIFYVASYHTVTHYPHFDLHFAGFRKRLLQAKQVGLFTGFLLLLVLLTLLPDVVASWESGLILMATCIIFVLLVLLTAPNSPQKRLPRGLVLLTGANGMVANFLFLFGSLYVSTIEGASQVPMRVFLPYILGMVLGLLLRPLLLARVGETRAPQLLLLGQVVGLLLFLLFPKISWGLAVVSLFRSMTTAWLNDVYQSQPTLPENQRLLAKFTLQNKGSLLHQGILLVMLSGLLLLKGLPQSALRILTTYTAASLQEKAVLEMAKDLNVAFLVIALVALAIDWHRHPVTLTKPTAEQSSQEK</sequence>
<feature type="transmembrane region" description="Helical" evidence="1">
    <location>
        <begin position="289"/>
        <end position="307"/>
    </location>
</feature>
<reference evidence="2" key="1">
    <citation type="submission" date="2016-06" db="EMBL/GenBank/DDBJ databases">
        <authorList>
            <person name="Van Tyne D."/>
        </authorList>
    </citation>
    <scope>NUCLEOTIDE SEQUENCE</scope>
    <source>
        <strain evidence="2">JM9A</strain>
    </source>
</reference>
<keyword evidence="1" id="KW-0812">Transmembrane</keyword>
<dbReference type="EMBL" id="MAEI02000001">
    <property type="protein sequence ID" value="MEO1781308.1"/>
    <property type="molecule type" value="Genomic_DNA"/>
</dbReference>
<evidence type="ECO:0000256" key="1">
    <source>
        <dbReference type="SAM" id="Phobius"/>
    </source>
</evidence>